<dbReference type="Proteomes" id="UP000283872">
    <property type="component" value="Unassembled WGS sequence"/>
</dbReference>
<name>A0A3R5WDB8_9BACT</name>
<evidence type="ECO:0000313" key="2">
    <source>
        <dbReference type="Proteomes" id="UP000283872"/>
    </source>
</evidence>
<dbReference type="EMBL" id="QRVA01000146">
    <property type="protein sequence ID" value="RGS07005.1"/>
    <property type="molecule type" value="Genomic_DNA"/>
</dbReference>
<sequence>MIFVDSLVVRDMTVGSSKDPERKLFYKWVKDFIQPVMEDKHRCWRYECVMMKRVCYDPLENPMDIRYAADGLYINDMRIN</sequence>
<comment type="caution">
    <text evidence="1">The sequence shown here is derived from an EMBL/GenBank/DDBJ whole genome shotgun (WGS) entry which is preliminary data.</text>
</comment>
<proteinExistence type="predicted"/>
<dbReference type="AlphaFoldDB" id="A0A3R5WDB8"/>
<protein>
    <submittedName>
        <fullName evidence="1">Uncharacterized protein</fullName>
    </submittedName>
</protein>
<accession>A0A3R5WDB8</accession>
<evidence type="ECO:0000313" key="1">
    <source>
        <dbReference type="EMBL" id="RGS07005.1"/>
    </source>
</evidence>
<gene>
    <name evidence="1" type="ORF">DWY11_16625</name>
</gene>
<organism evidence="1 2">
    <name type="scientific">Segatella copri</name>
    <dbReference type="NCBI Taxonomy" id="165179"/>
    <lineage>
        <taxon>Bacteria</taxon>
        <taxon>Pseudomonadati</taxon>
        <taxon>Bacteroidota</taxon>
        <taxon>Bacteroidia</taxon>
        <taxon>Bacteroidales</taxon>
        <taxon>Prevotellaceae</taxon>
        <taxon>Segatella</taxon>
    </lineage>
</organism>
<reference evidence="1 2" key="1">
    <citation type="submission" date="2018-08" db="EMBL/GenBank/DDBJ databases">
        <title>A genome reference for cultivated species of the human gut microbiota.</title>
        <authorList>
            <person name="Zou Y."/>
            <person name="Xue W."/>
            <person name="Luo G."/>
        </authorList>
    </citation>
    <scope>NUCLEOTIDE SEQUENCE [LARGE SCALE GENOMIC DNA]</scope>
    <source>
        <strain evidence="1 2">AF24-12</strain>
    </source>
</reference>